<dbReference type="SMART" id="SM01007">
    <property type="entry name" value="Aldolase_II"/>
    <property type="match status" value="1"/>
</dbReference>
<dbReference type="InterPro" id="IPR036409">
    <property type="entry name" value="Aldolase_II/adducin_N_sf"/>
</dbReference>
<dbReference type="Pfam" id="PF00596">
    <property type="entry name" value="Aldolase_II"/>
    <property type="match status" value="1"/>
</dbReference>
<dbReference type="PANTHER" id="PTHR22789:SF0">
    <property type="entry name" value="3-OXO-TETRONATE 4-PHOSPHATE DECARBOXYLASE-RELATED"/>
    <property type="match status" value="1"/>
</dbReference>
<name>A0A6G7XHC0_9MICO</name>
<evidence type="ECO:0000313" key="4">
    <source>
        <dbReference type="EMBL" id="QIK63876.1"/>
    </source>
</evidence>
<evidence type="ECO:0000256" key="1">
    <source>
        <dbReference type="ARBA" id="ARBA00022723"/>
    </source>
</evidence>
<reference evidence="4 5" key="1">
    <citation type="submission" date="2020-03" db="EMBL/GenBank/DDBJ databases">
        <title>Leucobacter sp. nov., isolated from beetles.</title>
        <authorList>
            <person name="Hyun D.-W."/>
            <person name="Bae J.-W."/>
        </authorList>
    </citation>
    <scope>NUCLEOTIDE SEQUENCE [LARGE SCALE GENOMIC DNA]</scope>
    <source>
        <strain evidence="4 5">HDW9C</strain>
    </source>
</reference>
<dbReference type="InterPro" id="IPR050197">
    <property type="entry name" value="Aldolase_class_II_sugar_metab"/>
</dbReference>
<dbReference type="GO" id="GO:0005829">
    <property type="term" value="C:cytosol"/>
    <property type="evidence" value="ECO:0007669"/>
    <property type="project" value="TreeGrafter"/>
</dbReference>
<proteinExistence type="predicted"/>
<dbReference type="GO" id="GO:0019323">
    <property type="term" value="P:pentose catabolic process"/>
    <property type="evidence" value="ECO:0007669"/>
    <property type="project" value="TreeGrafter"/>
</dbReference>
<accession>A0A6G7XHC0</accession>
<organism evidence="4 5">
    <name type="scientific">Leucobacter viscericola</name>
    <dbReference type="NCBI Taxonomy" id="2714935"/>
    <lineage>
        <taxon>Bacteria</taxon>
        <taxon>Bacillati</taxon>
        <taxon>Actinomycetota</taxon>
        <taxon>Actinomycetes</taxon>
        <taxon>Micrococcales</taxon>
        <taxon>Microbacteriaceae</taxon>
        <taxon>Leucobacter</taxon>
    </lineage>
</organism>
<evidence type="ECO:0000256" key="2">
    <source>
        <dbReference type="ARBA" id="ARBA00023239"/>
    </source>
</evidence>
<evidence type="ECO:0000259" key="3">
    <source>
        <dbReference type="SMART" id="SM01007"/>
    </source>
</evidence>
<sequence>MTENRDRDRLIDELIAVGRDAVERGLVLASGGNLSARVAENSFVVTASGTWLDRLTRDDFVELTLDSDEAGAGSIGSKPSSEWKLHHRAYLARPDAQCVIHLHPRHAVVLASIGREIRLLTLDHAFYVGSIGLTPFYHNGSDELADTAAEQLRSHNCVVMQHHGCSVVGDSVEMTYRRALNLEDAAKATALALQLGDTGTTFPPEAFAEIHHA</sequence>
<dbReference type="PANTHER" id="PTHR22789">
    <property type="entry name" value="FUCULOSE PHOSPHATE ALDOLASE"/>
    <property type="match status" value="1"/>
</dbReference>
<gene>
    <name evidence="4" type="ORF">G7068_12235</name>
</gene>
<feature type="domain" description="Class II aldolase/adducin N-terminal" evidence="3">
    <location>
        <begin position="12"/>
        <end position="190"/>
    </location>
</feature>
<evidence type="ECO:0000313" key="5">
    <source>
        <dbReference type="Proteomes" id="UP000502677"/>
    </source>
</evidence>
<keyword evidence="1" id="KW-0479">Metal-binding</keyword>
<protein>
    <submittedName>
        <fullName evidence="4">Class II aldolase/adducin family protein</fullName>
    </submittedName>
</protein>
<dbReference type="RefSeq" id="WP_166292216.1">
    <property type="nucleotide sequence ID" value="NZ_CP049863.1"/>
</dbReference>
<dbReference type="AlphaFoldDB" id="A0A6G7XHC0"/>
<dbReference type="SUPFAM" id="SSF53639">
    <property type="entry name" value="AraD/HMP-PK domain-like"/>
    <property type="match status" value="1"/>
</dbReference>
<dbReference type="Proteomes" id="UP000502677">
    <property type="component" value="Chromosome"/>
</dbReference>
<dbReference type="InterPro" id="IPR001303">
    <property type="entry name" value="Aldolase_II/adducin_N"/>
</dbReference>
<dbReference type="KEGG" id="lvi:G7068_12235"/>
<dbReference type="Gene3D" id="3.40.225.10">
    <property type="entry name" value="Class II aldolase/adducin N-terminal domain"/>
    <property type="match status" value="1"/>
</dbReference>
<keyword evidence="5" id="KW-1185">Reference proteome</keyword>
<dbReference type="GO" id="GO:0016832">
    <property type="term" value="F:aldehyde-lyase activity"/>
    <property type="evidence" value="ECO:0007669"/>
    <property type="project" value="TreeGrafter"/>
</dbReference>
<keyword evidence="2" id="KW-0456">Lyase</keyword>
<dbReference type="GO" id="GO:0046872">
    <property type="term" value="F:metal ion binding"/>
    <property type="evidence" value="ECO:0007669"/>
    <property type="project" value="UniProtKB-KW"/>
</dbReference>
<dbReference type="EMBL" id="CP049863">
    <property type="protein sequence ID" value="QIK63876.1"/>
    <property type="molecule type" value="Genomic_DNA"/>
</dbReference>